<dbReference type="Proteomes" id="UP001396334">
    <property type="component" value="Unassembled WGS sequence"/>
</dbReference>
<feature type="region of interest" description="Disordered" evidence="1">
    <location>
        <begin position="122"/>
        <end position="159"/>
    </location>
</feature>
<feature type="compositionally biased region" description="Polar residues" evidence="1">
    <location>
        <begin position="40"/>
        <end position="50"/>
    </location>
</feature>
<protein>
    <submittedName>
        <fullName evidence="2">Uncharacterized protein</fullName>
    </submittedName>
</protein>
<proteinExistence type="predicted"/>
<evidence type="ECO:0000256" key="1">
    <source>
        <dbReference type="SAM" id="MobiDB-lite"/>
    </source>
</evidence>
<name>A0ABR2T5M9_9ROSI</name>
<reference evidence="2 3" key="1">
    <citation type="journal article" date="2024" name="G3 (Bethesda)">
        <title>Genome assembly of Hibiscus sabdariffa L. provides insights into metabolisms of medicinal natural products.</title>
        <authorList>
            <person name="Kim T."/>
        </authorList>
    </citation>
    <scope>NUCLEOTIDE SEQUENCE [LARGE SCALE GENOMIC DNA]</scope>
    <source>
        <strain evidence="2">TK-2024</strain>
        <tissue evidence="2">Old leaves</tissue>
    </source>
</reference>
<accession>A0ABR2T5M9</accession>
<gene>
    <name evidence="2" type="ORF">V6N11_056774</name>
</gene>
<feature type="region of interest" description="Disordered" evidence="1">
    <location>
        <begin position="229"/>
        <end position="248"/>
    </location>
</feature>
<sequence length="337" mass="35303">MCAQSSHLLAQLQEFSIRFDHSYTGVSTGNKESQDGGGFNNNTGYSQKFEKSPQSYTHVVSPPINQSGFFAPLSHGVSSSFGQPLPGVATYPVSCCYGSPMLPHFGGNPYFSFAGVGSSSGTGTSHGSLPISGENSTGHASSTTPASFASSSAQSSATRDNSCKKESTFASNECDQQGLSLLVSSTQQTPGFQPTSVPFVAPSVSANSIPDQLDSSAQLTNQIAEISGGFQEDEASPREGSSSSVPLEAGSLGTLPSLQVEADETNSAPLVTDFLVMTEDGSQAQILFLLHESCFRSTVAREVLEIFRLFLQSALQQTGIVSCSLQKSGETTRNRGN</sequence>
<evidence type="ECO:0000313" key="3">
    <source>
        <dbReference type="Proteomes" id="UP001396334"/>
    </source>
</evidence>
<organism evidence="2 3">
    <name type="scientific">Hibiscus sabdariffa</name>
    <name type="common">roselle</name>
    <dbReference type="NCBI Taxonomy" id="183260"/>
    <lineage>
        <taxon>Eukaryota</taxon>
        <taxon>Viridiplantae</taxon>
        <taxon>Streptophyta</taxon>
        <taxon>Embryophyta</taxon>
        <taxon>Tracheophyta</taxon>
        <taxon>Spermatophyta</taxon>
        <taxon>Magnoliopsida</taxon>
        <taxon>eudicotyledons</taxon>
        <taxon>Gunneridae</taxon>
        <taxon>Pentapetalae</taxon>
        <taxon>rosids</taxon>
        <taxon>malvids</taxon>
        <taxon>Malvales</taxon>
        <taxon>Malvaceae</taxon>
        <taxon>Malvoideae</taxon>
        <taxon>Hibiscus</taxon>
    </lineage>
</organism>
<evidence type="ECO:0000313" key="2">
    <source>
        <dbReference type="EMBL" id="KAK9032514.1"/>
    </source>
</evidence>
<comment type="caution">
    <text evidence="2">The sequence shown here is derived from an EMBL/GenBank/DDBJ whole genome shotgun (WGS) entry which is preliminary data.</text>
</comment>
<feature type="region of interest" description="Disordered" evidence="1">
    <location>
        <begin position="27"/>
        <end position="50"/>
    </location>
</feature>
<dbReference type="EMBL" id="JBBPBN010000009">
    <property type="protein sequence ID" value="KAK9032514.1"/>
    <property type="molecule type" value="Genomic_DNA"/>
</dbReference>
<feature type="compositionally biased region" description="Low complexity" evidence="1">
    <location>
        <begin position="140"/>
        <end position="158"/>
    </location>
</feature>
<keyword evidence="3" id="KW-1185">Reference proteome</keyword>